<dbReference type="SUPFAM" id="SSF53474">
    <property type="entry name" value="alpha/beta-Hydrolases"/>
    <property type="match status" value="1"/>
</dbReference>
<evidence type="ECO:0000313" key="3">
    <source>
        <dbReference type="Proteomes" id="UP000734823"/>
    </source>
</evidence>
<sequence>MLAAMRRVFLLFATLLLAVAGLAGPASAASSRRIEGTVGTTPFVIEVPSRWNGTVLLWSHGYLATPGAPKPAPEVDNDHPALRAWLLDRGYAMAGTQFAMTPYTSSTIVREQLAVLDRFTAEVARPRRVIAWGKSLGGQVTTVLAERHPSRISGALPMCAPIAGSVSHHNGLLDVAFALKTLLWAGEPVKITGITDPVANQNLANPLIRAALNTPESQARLALAASFGDIPAWVDSLAPRPTDGSESAIHLYLLMRYQLGNQMFGHGRAQLEHELGGNPSWNTGVDYRAQLAKSSQHALVEKLYAAAGLDLAADLATLNAAPRIAADPRAVAKLSAESATTGLVSVPTLTLHSTGDGTDVVEAQRWYADSAARFGRSANLRQAYVERANHCFFTAAEEIAALRALEHRLDTGAWGDTSAAGLTTVANSYGDEYRTMWSYYAEGTATVPAAFVDLRPAKLPRPFPW</sequence>
<name>A0ABR7LF90_9PSEU</name>
<dbReference type="EMBL" id="JABVED010000023">
    <property type="protein sequence ID" value="MBC6451026.1"/>
    <property type="molecule type" value="Genomic_DNA"/>
</dbReference>
<reference evidence="2 3" key="1">
    <citation type="submission" date="2020-06" db="EMBL/GenBank/DDBJ databases">
        <title>Actinokineospora xiongansis sp. nov., isolated from soil of Baiyangdian.</title>
        <authorList>
            <person name="Zhang X."/>
        </authorList>
    </citation>
    <scope>NUCLEOTIDE SEQUENCE [LARGE SCALE GENOMIC DNA]</scope>
    <source>
        <strain evidence="2 3">HBU206404</strain>
    </source>
</reference>
<dbReference type="Gene3D" id="3.40.50.1820">
    <property type="entry name" value="alpha/beta hydrolase"/>
    <property type="match status" value="1"/>
</dbReference>
<keyword evidence="1" id="KW-0732">Signal</keyword>
<feature type="signal peptide" evidence="1">
    <location>
        <begin position="1"/>
        <end position="28"/>
    </location>
</feature>
<evidence type="ECO:0008006" key="4">
    <source>
        <dbReference type="Google" id="ProtNLM"/>
    </source>
</evidence>
<accession>A0ABR7LF90</accession>
<evidence type="ECO:0000313" key="2">
    <source>
        <dbReference type="EMBL" id="MBC6451026.1"/>
    </source>
</evidence>
<feature type="chain" id="PRO_5046344433" description="Alpha/beta hydrolase" evidence="1">
    <location>
        <begin position="29"/>
        <end position="465"/>
    </location>
</feature>
<dbReference type="RefSeq" id="WP_187224108.1">
    <property type="nucleotide sequence ID" value="NZ_JABVED010000023.1"/>
</dbReference>
<comment type="caution">
    <text evidence="2">The sequence shown here is derived from an EMBL/GenBank/DDBJ whole genome shotgun (WGS) entry which is preliminary data.</text>
</comment>
<keyword evidence="3" id="KW-1185">Reference proteome</keyword>
<dbReference type="InterPro" id="IPR029058">
    <property type="entry name" value="AB_hydrolase_fold"/>
</dbReference>
<organism evidence="2 3">
    <name type="scientific">Actinokineospora xionganensis</name>
    <dbReference type="NCBI Taxonomy" id="2684470"/>
    <lineage>
        <taxon>Bacteria</taxon>
        <taxon>Bacillati</taxon>
        <taxon>Actinomycetota</taxon>
        <taxon>Actinomycetes</taxon>
        <taxon>Pseudonocardiales</taxon>
        <taxon>Pseudonocardiaceae</taxon>
        <taxon>Actinokineospora</taxon>
    </lineage>
</organism>
<evidence type="ECO:0000256" key="1">
    <source>
        <dbReference type="SAM" id="SignalP"/>
    </source>
</evidence>
<gene>
    <name evidence="2" type="ORF">GPZ80_28070</name>
</gene>
<dbReference type="Proteomes" id="UP000734823">
    <property type="component" value="Unassembled WGS sequence"/>
</dbReference>
<proteinExistence type="predicted"/>
<protein>
    <recommendedName>
        <fullName evidence="4">Alpha/beta hydrolase</fullName>
    </recommendedName>
</protein>